<dbReference type="EMBL" id="FNKD01000005">
    <property type="protein sequence ID" value="SDR11245.1"/>
    <property type="molecule type" value="Genomic_DNA"/>
</dbReference>
<keyword evidence="3" id="KW-1185">Reference proteome</keyword>
<evidence type="ECO:0000256" key="1">
    <source>
        <dbReference type="SAM" id="Phobius"/>
    </source>
</evidence>
<accession>A0A1H1GDQ6</accession>
<dbReference type="STRING" id="553311.SAMN05216231_3658"/>
<name>A0A1H1GDQ6_9BACI</name>
<gene>
    <name evidence="2" type="ORF">SAMN05216231_3658</name>
</gene>
<evidence type="ECO:0000313" key="2">
    <source>
        <dbReference type="EMBL" id="SDR11245.1"/>
    </source>
</evidence>
<evidence type="ECO:0000313" key="3">
    <source>
        <dbReference type="Proteomes" id="UP000199444"/>
    </source>
</evidence>
<keyword evidence="1" id="KW-0472">Membrane</keyword>
<organism evidence="2 3">
    <name type="scientific">Virgibacillus salinus</name>
    <dbReference type="NCBI Taxonomy" id="553311"/>
    <lineage>
        <taxon>Bacteria</taxon>
        <taxon>Bacillati</taxon>
        <taxon>Bacillota</taxon>
        <taxon>Bacilli</taxon>
        <taxon>Bacillales</taxon>
        <taxon>Bacillaceae</taxon>
        <taxon>Virgibacillus</taxon>
    </lineage>
</organism>
<reference evidence="2 3" key="1">
    <citation type="submission" date="2016-10" db="EMBL/GenBank/DDBJ databases">
        <authorList>
            <person name="de Groot N.N."/>
        </authorList>
    </citation>
    <scope>NUCLEOTIDE SEQUENCE [LARGE SCALE GENOMIC DNA]</scope>
    <source>
        <strain evidence="2 3">CGMCC 1.10449</strain>
    </source>
</reference>
<dbReference type="AlphaFoldDB" id="A0A1H1GDQ6"/>
<dbReference type="Proteomes" id="UP000199444">
    <property type="component" value="Unassembled WGS sequence"/>
</dbReference>
<protein>
    <submittedName>
        <fullName evidence="2">Uncharacterized protein</fullName>
    </submittedName>
</protein>
<feature type="transmembrane region" description="Helical" evidence="1">
    <location>
        <begin position="12"/>
        <end position="30"/>
    </location>
</feature>
<sequence>MEYAISGASWLWLFIPMPILILLSIITLFTEGRKK</sequence>
<proteinExistence type="predicted"/>
<keyword evidence="1" id="KW-1133">Transmembrane helix</keyword>
<keyword evidence="1" id="KW-0812">Transmembrane</keyword>